<sequence length="98" mass="11069">MAWRTREMVNQCLGTPTSTVALIWRAFKASECADTSDLVEEQRGRPRSYEDEDLAPAIHEYVNKCNKDREPISAPMVSAGIERSTSIKISRRATIQLL</sequence>
<organism evidence="2 3">
    <name type="scientific">Phytophthora nicotianae</name>
    <name type="common">Potato buckeye rot agent</name>
    <name type="synonym">Phytophthora parasitica</name>
    <dbReference type="NCBI Taxonomy" id="4792"/>
    <lineage>
        <taxon>Eukaryota</taxon>
        <taxon>Sar</taxon>
        <taxon>Stramenopiles</taxon>
        <taxon>Oomycota</taxon>
        <taxon>Peronosporomycetes</taxon>
        <taxon>Peronosporales</taxon>
        <taxon>Peronosporaceae</taxon>
        <taxon>Phytophthora</taxon>
    </lineage>
</organism>
<reference evidence="2 3" key="2">
    <citation type="submission" date="2013-11" db="EMBL/GenBank/DDBJ databases">
        <title>The Genome Sequence of Phytophthora parasitica CJ05E6.</title>
        <authorList>
            <consortium name="The Broad Institute Genomics Platform"/>
            <person name="Russ C."/>
            <person name="Tyler B."/>
            <person name="Panabieres F."/>
            <person name="Shan W."/>
            <person name="Tripathy S."/>
            <person name="Grunwald N."/>
            <person name="Machado M."/>
            <person name="Johnson C.S."/>
            <person name="Arredondo F."/>
            <person name="Hong C."/>
            <person name="Coffey M."/>
            <person name="Young S.K."/>
            <person name="Zeng Q."/>
            <person name="Gargeya S."/>
            <person name="Fitzgerald M."/>
            <person name="Abouelleil A."/>
            <person name="Alvarado L."/>
            <person name="Chapman S.B."/>
            <person name="Gainer-Dewar J."/>
            <person name="Goldberg J."/>
            <person name="Griggs A."/>
            <person name="Gujja S."/>
            <person name="Hansen M."/>
            <person name="Howarth C."/>
            <person name="Imamovic A."/>
            <person name="Ireland A."/>
            <person name="Larimer J."/>
            <person name="McCowan C."/>
            <person name="Murphy C."/>
            <person name="Pearson M."/>
            <person name="Poon T.W."/>
            <person name="Priest M."/>
            <person name="Roberts A."/>
            <person name="Saif S."/>
            <person name="Shea T."/>
            <person name="Sykes S."/>
            <person name="Wortman J."/>
            <person name="Nusbaum C."/>
            <person name="Birren B."/>
        </authorList>
    </citation>
    <scope>NUCLEOTIDE SEQUENCE [LARGE SCALE GENOMIC DNA]</scope>
    <source>
        <strain evidence="2 3">CJ05E6</strain>
    </source>
</reference>
<dbReference type="EMBL" id="KI686021">
    <property type="protein sequence ID" value="ETK88147.1"/>
    <property type="molecule type" value="Genomic_DNA"/>
</dbReference>
<dbReference type="AlphaFoldDB" id="W2J565"/>
<evidence type="ECO:0000313" key="3">
    <source>
        <dbReference type="Proteomes" id="UP000053864"/>
    </source>
</evidence>
<dbReference type="Proteomes" id="UP000053864">
    <property type="component" value="Unassembled WGS sequence"/>
</dbReference>
<dbReference type="Proteomes" id="UP000053236">
    <property type="component" value="Unassembled WGS sequence"/>
</dbReference>
<evidence type="ECO:0000313" key="1">
    <source>
        <dbReference type="EMBL" id="ETK88147.1"/>
    </source>
</evidence>
<reference evidence="1" key="1">
    <citation type="submission" date="2013-11" db="EMBL/GenBank/DDBJ databases">
        <title>The Genome Sequence of Phytophthora parasitica CJ02B3.</title>
        <authorList>
            <consortium name="The Broad Institute Genomics Platform"/>
            <person name="Russ C."/>
            <person name="Tyler B."/>
            <person name="Panabieres F."/>
            <person name="Shan W."/>
            <person name="Tripathy S."/>
            <person name="Grunwald N."/>
            <person name="Machado M."/>
            <person name="Johnson C.S."/>
            <person name="Arredondo F."/>
            <person name="Hong C."/>
            <person name="Coffey M."/>
            <person name="Young S.K."/>
            <person name="Zeng Q."/>
            <person name="Gargeya S."/>
            <person name="Fitzgerald M."/>
            <person name="Abouelleil A."/>
            <person name="Alvarado L."/>
            <person name="Chapman S.B."/>
            <person name="Gainer-Dewar J."/>
            <person name="Goldberg J."/>
            <person name="Griggs A."/>
            <person name="Gujja S."/>
            <person name="Hansen M."/>
            <person name="Howarth C."/>
            <person name="Imamovic A."/>
            <person name="Ireland A."/>
            <person name="Larimer J."/>
            <person name="McCowan C."/>
            <person name="Murphy C."/>
            <person name="Pearson M."/>
            <person name="Poon T.W."/>
            <person name="Priest M."/>
            <person name="Roberts A."/>
            <person name="Saif S."/>
            <person name="Shea T."/>
            <person name="Sykes S."/>
            <person name="Wortman J."/>
            <person name="Nusbaum C."/>
            <person name="Birren B."/>
        </authorList>
    </citation>
    <scope>NUCLEOTIDE SEQUENCE [LARGE SCALE GENOMIC DNA]</scope>
    <source>
        <strain evidence="1">CJ02B3</strain>
    </source>
</reference>
<accession>W2J565</accession>
<gene>
    <name evidence="1" type="ORF">L915_07570</name>
    <name evidence="2" type="ORF">L916_07500</name>
</gene>
<protein>
    <submittedName>
        <fullName evidence="2">Uncharacterized protein</fullName>
    </submittedName>
</protein>
<name>W2J565_PHYNI</name>
<evidence type="ECO:0000313" key="2">
    <source>
        <dbReference type="EMBL" id="ETL41564.1"/>
    </source>
</evidence>
<dbReference type="EMBL" id="KI672630">
    <property type="protein sequence ID" value="ETL41564.1"/>
    <property type="molecule type" value="Genomic_DNA"/>
</dbReference>
<proteinExistence type="predicted"/>